<dbReference type="SUPFAM" id="SSF56645">
    <property type="entry name" value="Acyl-CoA dehydrogenase NM domain-like"/>
    <property type="match status" value="1"/>
</dbReference>
<protein>
    <submittedName>
        <fullName evidence="9">Acyl-CoA dehydrogenase</fullName>
    </submittedName>
</protein>
<evidence type="ECO:0000256" key="4">
    <source>
        <dbReference type="ARBA" id="ARBA00022827"/>
    </source>
</evidence>
<keyword evidence="4 5" id="KW-0274">FAD</keyword>
<dbReference type="Gene3D" id="1.20.140.10">
    <property type="entry name" value="Butyryl-CoA Dehydrogenase, subunit A, domain 3"/>
    <property type="match status" value="1"/>
</dbReference>
<dbReference type="GO" id="GO:0003995">
    <property type="term" value="F:acyl-CoA dehydrogenase activity"/>
    <property type="evidence" value="ECO:0007669"/>
    <property type="project" value="InterPro"/>
</dbReference>
<dbReference type="InterPro" id="IPR006089">
    <property type="entry name" value="Acyl-CoA_DH_CS"/>
</dbReference>
<dbReference type="Proteomes" id="UP000199019">
    <property type="component" value="Unassembled WGS sequence"/>
</dbReference>
<dbReference type="InterPro" id="IPR009075">
    <property type="entry name" value="AcylCo_DH/oxidase_C"/>
</dbReference>
<evidence type="ECO:0000313" key="10">
    <source>
        <dbReference type="Proteomes" id="UP000199019"/>
    </source>
</evidence>
<dbReference type="PANTHER" id="PTHR43884">
    <property type="entry name" value="ACYL-COA DEHYDROGENASE"/>
    <property type="match status" value="1"/>
</dbReference>
<evidence type="ECO:0000256" key="1">
    <source>
        <dbReference type="ARBA" id="ARBA00001974"/>
    </source>
</evidence>
<feature type="domain" description="Acyl-CoA dehydrogenase/oxidase N-terminal" evidence="8">
    <location>
        <begin position="9"/>
        <end position="124"/>
    </location>
</feature>
<comment type="similarity">
    <text evidence="2 5">Belongs to the acyl-CoA dehydrogenase family.</text>
</comment>
<dbReference type="InterPro" id="IPR037069">
    <property type="entry name" value="AcylCoA_DH/ox_N_sf"/>
</dbReference>
<evidence type="ECO:0000256" key="3">
    <source>
        <dbReference type="ARBA" id="ARBA00022630"/>
    </source>
</evidence>
<dbReference type="InterPro" id="IPR036250">
    <property type="entry name" value="AcylCo_DH-like_C"/>
</dbReference>
<evidence type="ECO:0000259" key="6">
    <source>
        <dbReference type="Pfam" id="PF00441"/>
    </source>
</evidence>
<dbReference type="Pfam" id="PF02770">
    <property type="entry name" value="Acyl-CoA_dh_M"/>
    <property type="match status" value="1"/>
</dbReference>
<keyword evidence="3 5" id="KW-0285">Flavoprotein</keyword>
<dbReference type="GO" id="GO:0050660">
    <property type="term" value="F:flavin adenine dinucleotide binding"/>
    <property type="evidence" value="ECO:0007669"/>
    <property type="project" value="InterPro"/>
</dbReference>
<evidence type="ECO:0000259" key="8">
    <source>
        <dbReference type="Pfam" id="PF02771"/>
    </source>
</evidence>
<name>A0A1H9XG44_9MICO</name>
<dbReference type="AlphaFoldDB" id="A0A1H9XG44"/>
<accession>A0A1H9XG44</accession>
<dbReference type="InterPro" id="IPR046373">
    <property type="entry name" value="Acyl-CoA_Oxase/DH_mid-dom_sf"/>
</dbReference>
<dbReference type="Gene3D" id="1.10.540.10">
    <property type="entry name" value="Acyl-CoA dehydrogenase/oxidase, N-terminal domain"/>
    <property type="match status" value="1"/>
</dbReference>
<dbReference type="Pfam" id="PF00441">
    <property type="entry name" value="Acyl-CoA_dh_1"/>
    <property type="match status" value="1"/>
</dbReference>
<feature type="domain" description="Acyl-CoA dehydrogenase/oxidase C-terminal" evidence="6">
    <location>
        <begin position="238"/>
        <end position="387"/>
    </location>
</feature>
<proteinExistence type="inferred from homology"/>
<evidence type="ECO:0000256" key="5">
    <source>
        <dbReference type="RuleBase" id="RU362125"/>
    </source>
</evidence>
<dbReference type="InterPro" id="IPR013786">
    <property type="entry name" value="AcylCoA_DH/ox_N"/>
</dbReference>
<gene>
    <name evidence="9" type="ORF">SAMN05216199_3698</name>
</gene>
<dbReference type="Pfam" id="PF02771">
    <property type="entry name" value="Acyl-CoA_dh_N"/>
    <property type="match status" value="1"/>
</dbReference>
<dbReference type="Gene3D" id="2.40.110.10">
    <property type="entry name" value="Butyryl-CoA Dehydrogenase, subunit A, domain 2"/>
    <property type="match status" value="1"/>
</dbReference>
<dbReference type="InterPro" id="IPR009100">
    <property type="entry name" value="AcylCoA_DH/oxidase_NM_dom_sf"/>
</dbReference>
<evidence type="ECO:0000256" key="2">
    <source>
        <dbReference type="ARBA" id="ARBA00009347"/>
    </source>
</evidence>
<dbReference type="FunFam" id="1.20.140.10:FF:000004">
    <property type="entry name" value="Acyl-CoA dehydrogenase FadE25"/>
    <property type="match status" value="1"/>
</dbReference>
<dbReference type="SUPFAM" id="SSF47203">
    <property type="entry name" value="Acyl-CoA dehydrogenase C-terminal domain-like"/>
    <property type="match status" value="1"/>
</dbReference>
<dbReference type="PIRSF" id="PIRSF016578">
    <property type="entry name" value="HsaA"/>
    <property type="match status" value="1"/>
</dbReference>
<dbReference type="RefSeq" id="WP_091761509.1">
    <property type="nucleotide sequence ID" value="NZ_FOHB01000008.1"/>
</dbReference>
<organism evidence="9 10">
    <name type="scientific">Pedococcus cremeus</name>
    <dbReference type="NCBI Taxonomy" id="587636"/>
    <lineage>
        <taxon>Bacteria</taxon>
        <taxon>Bacillati</taxon>
        <taxon>Actinomycetota</taxon>
        <taxon>Actinomycetes</taxon>
        <taxon>Micrococcales</taxon>
        <taxon>Intrasporangiaceae</taxon>
        <taxon>Pedococcus</taxon>
    </lineage>
</organism>
<reference evidence="10" key="1">
    <citation type="submission" date="2016-10" db="EMBL/GenBank/DDBJ databases">
        <authorList>
            <person name="Varghese N."/>
            <person name="Submissions S."/>
        </authorList>
    </citation>
    <scope>NUCLEOTIDE SEQUENCE [LARGE SCALE GENOMIC DNA]</scope>
    <source>
        <strain evidence="10">CGMCC 1.6963</strain>
    </source>
</reference>
<dbReference type="PROSITE" id="PS00072">
    <property type="entry name" value="ACYL_COA_DH_1"/>
    <property type="match status" value="1"/>
</dbReference>
<keyword evidence="5" id="KW-0560">Oxidoreductase</keyword>
<dbReference type="STRING" id="587636.SAMN05216199_3698"/>
<sequence>MPATRLMPTEDGQDLIDLTREICDKELRPHVDEAERAAATTPQLPTEVFRTLGRAGLLSLPYPEEVGGAAQPYEVYLQVVEEIASAWMSVAVGVSVHGLTCYPVAQFGSDEQKAALLPGMLSGEQLGAYCLSERSAGSDVAAMTTRATPDDEASPTAYRIKGTKSWISHAGHADFYTSFVRTSDEGGRGLSCFVVPGDAEGLAFGAPERKMGLHCDTVSEVHFDGVTVGADRLVGAPGQGMAIALSALDSGRLGIAAAATGLAQSALDAAAEYAKERKQFGRAIADFQGLAFLLADMEAAVTSARATYLHAARLRDAGRPFSKEAAVAKLVCTDAAMKVTTDAVQVLGGYGYTQDFPLERFMREAKVTQIFEGTNQIQRLVISRQLLKG</sequence>
<dbReference type="PROSITE" id="PS00073">
    <property type="entry name" value="ACYL_COA_DH_2"/>
    <property type="match status" value="1"/>
</dbReference>
<dbReference type="InterPro" id="IPR006091">
    <property type="entry name" value="Acyl-CoA_Oxase/DH_mid-dom"/>
</dbReference>
<dbReference type="EMBL" id="FOHB01000008">
    <property type="protein sequence ID" value="SES44807.1"/>
    <property type="molecule type" value="Genomic_DNA"/>
</dbReference>
<evidence type="ECO:0000313" key="9">
    <source>
        <dbReference type="EMBL" id="SES44807.1"/>
    </source>
</evidence>
<comment type="cofactor">
    <cofactor evidence="1 5">
        <name>FAD</name>
        <dbReference type="ChEBI" id="CHEBI:57692"/>
    </cofactor>
</comment>
<evidence type="ECO:0000259" key="7">
    <source>
        <dbReference type="Pfam" id="PF02770"/>
    </source>
</evidence>
<dbReference type="PANTHER" id="PTHR43884:SF12">
    <property type="entry name" value="ISOVALERYL-COA DEHYDROGENASE, MITOCHONDRIAL-RELATED"/>
    <property type="match status" value="1"/>
</dbReference>
<feature type="domain" description="Acyl-CoA oxidase/dehydrogenase middle" evidence="7">
    <location>
        <begin position="128"/>
        <end position="226"/>
    </location>
</feature>
<keyword evidence="10" id="KW-1185">Reference proteome</keyword>
<dbReference type="OrthoDB" id="2769798at2"/>